<evidence type="ECO:0000313" key="3">
    <source>
        <dbReference type="EMBL" id="KAH7152071.1"/>
    </source>
</evidence>
<keyword evidence="4" id="KW-1185">Reference proteome</keyword>
<reference evidence="3" key="1">
    <citation type="journal article" date="2021" name="Nat. Commun.">
        <title>Genetic determinants of endophytism in the Arabidopsis root mycobiome.</title>
        <authorList>
            <person name="Mesny F."/>
            <person name="Miyauchi S."/>
            <person name="Thiergart T."/>
            <person name="Pickel B."/>
            <person name="Atanasova L."/>
            <person name="Karlsson M."/>
            <person name="Huettel B."/>
            <person name="Barry K.W."/>
            <person name="Haridas S."/>
            <person name="Chen C."/>
            <person name="Bauer D."/>
            <person name="Andreopoulos W."/>
            <person name="Pangilinan J."/>
            <person name="LaButti K."/>
            <person name="Riley R."/>
            <person name="Lipzen A."/>
            <person name="Clum A."/>
            <person name="Drula E."/>
            <person name="Henrissat B."/>
            <person name="Kohler A."/>
            <person name="Grigoriev I.V."/>
            <person name="Martin F.M."/>
            <person name="Hacquard S."/>
        </authorList>
    </citation>
    <scope>NUCLEOTIDE SEQUENCE</scope>
    <source>
        <strain evidence="3">MPI-CAGE-AT-0021</strain>
    </source>
</reference>
<dbReference type="PROSITE" id="PS50948">
    <property type="entry name" value="PAN"/>
    <property type="match status" value="1"/>
</dbReference>
<dbReference type="Gene3D" id="3.50.4.10">
    <property type="entry name" value="Hepatocyte Growth Factor"/>
    <property type="match status" value="1"/>
</dbReference>
<organism evidence="3 4">
    <name type="scientific">Dactylonectria estremocensis</name>
    <dbReference type="NCBI Taxonomy" id="1079267"/>
    <lineage>
        <taxon>Eukaryota</taxon>
        <taxon>Fungi</taxon>
        <taxon>Dikarya</taxon>
        <taxon>Ascomycota</taxon>
        <taxon>Pezizomycotina</taxon>
        <taxon>Sordariomycetes</taxon>
        <taxon>Hypocreomycetidae</taxon>
        <taxon>Hypocreales</taxon>
        <taxon>Nectriaceae</taxon>
        <taxon>Dactylonectria</taxon>
    </lineage>
</organism>
<keyword evidence="1" id="KW-0732">Signal</keyword>
<dbReference type="Proteomes" id="UP000717696">
    <property type="component" value="Unassembled WGS sequence"/>
</dbReference>
<feature type="signal peptide" evidence="1">
    <location>
        <begin position="1"/>
        <end position="22"/>
    </location>
</feature>
<sequence>MISFSTFTLIYGALSFLTGVNAKSPCKAYSVSTGNPHDDTFPCLRYVDTTAELRLEDSSCGERNLQFPPNHVNSAYGDLPAESFDACAAFCDQASTCNSFSYDPTSCSLHDETIDALGLVSGEYEPVWYDKSCFYCIRVVPT</sequence>
<protein>
    <recommendedName>
        <fullName evidence="2">Apple domain-containing protein</fullName>
    </recommendedName>
</protein>
<feature type="chain" id="PRO_5040442091" description="Apple domain-containing protein" evidence="1">
    <location>
        <begin position="23"/>
        <end position="142"/>
    </location>
</feature>
<comment type="caution">
    <text evidence="3">The sequence shown here is derived from an EMBL/GenBank/DDBJ whole genome shotgun (WGS) entry which is preliminary data.</text>
</comment>
<evidence type="ECO:0000259" key="2">
    <source>
        <dbReference type="PROSITE" id="PS50948"/>
    </source>
</evidence>
<dbReference type="EMBL" id="JAGMUU010000005">
    <property type="protein sequence ID" value="KAH7152071.1"/>
    <property type="molecule type" value="Genomic_DNA"/>
</dbReference>
<dbReference type="OrthoDB" id="4977734at2759"/>
<dbReference type="InterPro" id="IPR003609">
    <property type="entry name" value="Pan_app"/>
</dbReference>
<dbReference type="AlphaFoldDB" id="A0A9P9F3C8"/>
<gene>
    <name evidence="3" type="ORF">B0J13DRAFT_547549</name>
</gene>
<proteinExistence type="predicted"/>
<evidence type="ECO:0000313" key="4">
    <source>
        <dbReference type="Proteomes" id="UP000717696"/>
    </source>
</evidence>
<accession>A0A9P9F3C8</accession>
<dbReference type="Pfam" id="PF00024">
    <property type="entry name" value="PAN_1"/>
    <property type="match status" value="1"/>
</dbReference>
<name>A0A9P9F3C8_9HYPO</name>
<feature type="domain" description="Apple" evidence="2">
    <location>
        <begin position="60"/>
        <end position="133"/>
    </location>
</feature>
<evidence type="ECO:0000256" key="1">
    <source>
        <dbReference type="SAM" id="SignalP"/>
    </source>
</evidence>